<evidence type="ECO:0000256" key="7">
    <source>
        <dbReference type="ARBA" id="ARBA00022842"/>
    </source>
</evidence>
<keyword evidence="13" id="KW-1185">Reference proteome</keyword>
<dbReference type="NCBIfam" id="TIGR00549">
    <property type="entry name" value="mevalon_kin"/>
    <property type="match status" value="1"/>
</dbReference>
<keyword evidence="1" id="KW-0963">Cytoplasm</keyword>
<name>C7DH39_MICA2</name>
<keyword evidence="8" id="KW-0443">Lipid metabolism</keyword>
<dbReference type="Gene3D" id="3.30.230.10">
    <property type="match status" value="1"/>
</dbReference>
<dbReference type="EMBL" id="GG697240">
    <property type="protein sequence ID" value="EET89941.1"/>
    <property type="molecule type" value="Genomic_DNA"/>
</dbReference>
<dbReference type="PRINTS" id="PR00959">
    <property type="entry name" value="MEVGALKINASE"/>
</dbReference>
<dbReference type="Pfam" id="PF00288">
    <property type="entry name" value="GHMP_kinases_N"/>
    <property type="match status" value="1"/>
</dbReference>
<dbReference type="SUPFAM" id="SSF54211">
    <property type="entry name" value="Ribosomal protein S5 domain 2-like"/>
    <property type="match status" value="1"/>
</dbReference>
<accession>C7DH39</accession>
<evidence type="ECO:0000313" key="12">
    <source>
        <dbReference type="EMBL" id="EET89941.1"/>
    </source>
</evidence>
<protein>
    <submittedName>
        <fullName evidence="12">Mevalonate kinase</fullName>
    </submittedName>
</protein>
<evidence type="ECO:0000259" key="10">
    <source>
        <dbReference type="Pfam" id="PF00288"/>
    </source>
</evidence>
<dbReference type="Pfam" id="PF08544">
    <property type="entry name" value="GHMP_kinases_C"/>
    <property type="match status" value="1"/>
</dbReference>
<sequence>MLGHKIALNMEARAPGVIKLFGEHAVVYDRLAVAMAIDKYAYANVGKAAGEFSVGLLDFGRSGNFSEKELESIYISYFAKDSIPDQKGKTEHILKFIGENSAVDADLLPFAVIASRIHKQYGAGLNGIKAEIRSEIPTQKGFASSASCYTAFTLAMLNYLGISLGHDEIIEIAKDGERVRHKNEGAGKIDVSTSYYGGFVSYRGSSGAKKENDINTNIVLHAIDTGPKKSTAEMVGRVREIYESNREYANYLLDRIEACSTRGIAALKSDDAESLGKIMDENHSYLRMLGVSSESLEDAIALTKAAGGLGAKLSGGGGGGIAIAITKDHDALEKELALHGYVNYSVGVSKSGASVN</sequence>
<organism evidence="12 13">
    <name type="scientific">Candidatus Micrarchaeum acidiphilum ARMAN-2</name>
    <dbReference type="NCBI Taxonomy" id="425595"/>
    <lineage>
        <taxon>Archaea</taxon>
        <taxon>Candidatus Micrarchaeota</taxon>
        <taxon>Candidatus Micrarchaeia</taxon>
        <taxon>Candidatus Micrarchaeales</taxon>
        <taxon>Candidatus Micrarchaeaceae</taxon>
        <taxon>Candidatus Micrarchaeum</taxon>
    </lineage>
</organism>
<keyword evidence="2" id="KW-0444">Lipid biosynthesis</keyword>
<keyword evidence="3" id="KW-0808">Transferase</keyword>
<evidence type="ECO:0000256" key="4">
    <source>
        <dbReference type="ARBA" id="ARBA00022741"/>
    </source>
</evidence>
<dbReference type="GO" id="GO:0005829">
    <property type="term" value="C:cytosol"/>
    <property type="evidence" value="ECO:0007669"/>
    <property type="project" value="TreeGrafter"/>
</dbReference>
<feature type="domain" description="GHMP kinase C-terminal" evidence="11">
    <location>
        <begin position="265"/>
        <end position="334"/>
    </location>
</feature>
<dbReference type="GO" id="GO:0004496">
    <property type="term" value="F:mevalonate kinase activity"/>
    <property type="evidence" value="ECO:0007669"/>
    <property type="project" value="InterPro"/>
</dbReference>
<dbReference type="AlphaFoldDB" id="C7DH39"/>
<evidence type="ECO:0000256" key="1">
    <source>
        <dbReference type="ARBA" id="ARBA00022490"/>
    </source>
</evidence>
<dbReference type="GO" id="GO:0019287">
    <property type="term" value="P:isopentenyl diphosphate biosynthetic process, mevalonate pathway"/>
    <property type="evidence" value="ECO:0007669"/>
    <property type="project" value="UniProtKB-UniPathway"/>
</dbReference>
<dbReference type="InterPro" id="IPR014721">
    <property type="entry name" value="Ribsml_uS5_D2-typ_fold_subgr"/>
</dbReference>
<keyword evidence="4" id="KW-0547">Nucleotide-binding</keyword>
<evidence type="ECO:0000256" key="5">
    <source>
        <dbReference type="ARBA" id="ARBA00022777"/>
    </source>
</evidence>
<dbReference type="Proteomes" id="UP000332487">
    <property type="component" value="Unassembled WGS sequence"/>
</dbReference>
<keyword evidence="6" id="KW-0067">ATP-binding</keyword>
<evidence type="ECO:0000259" key="11">
    <source>
        <dbReference type="Pfam" id="PF08544"/>
    </source>
</evidence>
<dbReference type="SUPFAM" id="SSF55060">
    <property type="entry name" value="GHMP Kinase, C-terminal domain"/>
    <property type="match status" value="1"/>
</dbReference>
<dbReference type="InterPro" id="IPR006204">
    <property type="entry name" value="GHMP_kinase_N_dom"/>
</dbReference>
<dbReference type="Gene3D" id="3.30.70.890">
    <property type="entry name" value="GHMP kinase, C-terminal domain"/>
    <property type="match status" value="1"/>
</dbReference>
<evidence type="ECO:0000256" key="6">
    <source>
        <dbReference type="ARBA" id="ARBA00022840"/>
    </source>
</evidence>
<keyword evidence="5 12" id="KW-0418">Kinase</keyword>
<dbReference type="PANTHER" id="PTHR43290">
    <property type="entry name" value="MEVALONATE KINASE"/>
    <property type="match status" value="1"/>
</dbReference>
<comment type="pathway">
    <text evidence="9">Isoprenoid biosynthesis; isopentenyl diphosphate biosynthesis via mevalonate pathway; isopentenyl diphosphate from (R)-mevalonate: step 1/3.</text>
</comment>
<dbReference type="GO" id="GO:0005524">
    <property type="term" value="F:ATP binding"/>
    <property type="evidence" value="ECO:0007669"/>
    <property type="project" value="UniProtKB-KW"/>
</dbReference>
<evidence type="ECO:0000313" key="13">
    <source>
        <dbReference type="Proteomes" id="UP000332487"/>
    </source>
</evidence>
<gene>
    <name evidence="12" type="ORF">UNLARM2_0385</name>
</gene>
<feature type="domain" description="GHMP kinase N-terminal" evidence="10">
    <location>
        <begin position="114"/>
        <end position="198"/>
    </location>
</feature>
<reference evidence="12 13" key="2">
    <citation type="journal article" date="2010" name="Proc. Natl. Acad. Sci. U.S.A.">
        <title>Enigmatic, ultrasmall, uncultivated Archaea.</title>
        <authorList>
            <person name="Baker B.J."/>
            <person name="Comolli L.R."/>
            <person name="Dick G.J."/>
            <person name="Hauser L.J."/>
            <person name="Hyatt D."/>
            <person name="Dill B.D."/>
            <person name="Land M.L."/>
            <person name="Verberkmoes N.C."/>
            <person name="Hettich R.L."/>
            <person name="Banfield J.F."/>
        </authorList>
    </citation>
    <scope>NUCLEOTIDE SEQUENCE [LARGE SCALE GENOMIC DNA]</scope>
    <source>
        <strain evidence="12">ARMAN-2</strain>
    </source>
</reference>
<evidence type="ECO:0000256" key="2">
    <source>
        <dbReference type="ARBA" id="ARBA00022516"/>
    </source>
</evidence>
<reference evidence="12 13" key="1">
    <citation type="journal article" date="2009" name="Genome Biol.">
        <title>Community-wide analysis of microbial genome sequence signatures.</title>
        <authorList>
            <person name="Dick G.J."/>
            <person name="Andersson A.F."/>
            <person name="Baker B.J."/>
            <person name="Simmons S.L."/>
            <person name="Thomas B.C."/>
            <person name="Yelton A.P."/>
            <person name="Banfield J.F."/>
        </authorList>
    </citation>
    <scope>NUCLEOTIDE SEQUENCE [LARGE SCALE GENOMIC DNA]</scope>
    <source>
        <strain evidence="12">ARMAN-2</strain>
    </source>
</reference>
<dbReference type="UniPathway" id="UPA00057">
    <property type="reaction ID" value="UER00098"/>
</dbReference>
<dbReference type="InterPro" id="IPR036554">
    <property type="entry name" value="GHMP_kinase_C_sf"/>
</dbReference>
<keyword evidence="7" id="KW-0460">Magnesium</keyword>
<evidence type="ECO:0000256" key="8">
    <source>
        <dbReference type="ARBA" id="ARBA00023098"/>
    </source>
</evidence>
<evidence type="ECO:0000256" key="3">
    <source>
        <dbReference type="ARBA" id="ARBA00022679"/>
    </source>
</evidence>
<dbReference type="InterPro" id="IPR020568">
    <property type="entry name" value="Ribosomal_Su5_D2-typ_SF"/>
</dbReference>
<evidence type="ECO:0000256" key="9">
    <source>
        <dbReference type="ARBA" id="ARBA00029438"/>
    </source>
</evidence>
<proteinExistence type="predicted"/>
<dbReference type="PANTHER" id="PTHR43290:SF2">
    <property type="entry name" value="MEVALONATE KINASE"/>
    <property type="match status" value="1"/>
</dbReference>
<dbReference type="InterPro" id="IPR013750">
    <property type="entry name" value="GHMP_kinase_C_dom"/>
</dbReference>
<dbReference type="InterPro" id="IPR006205">
    <property type="entry name" value="Mev_gal_kin"/>
</dbReference>